<evidence type="ECO:0000313" key="1">
    <source>
        <dbReference type="EMBL" id="AWO84566.1"/>
    </source>
</evidence>
<sequence length="61" mass="6845">MPELTHVAVDMQLSIVGCDLRRSATIGVNRTVQLREPRVERWERNSTYDPGAYQGGRAMGV</sequence>
<dbReference type="Proteomes" id="UP000247118">
    <property type="component" value="Chromosome"/>
</dbReference>
<dbReference type="KEGG" id="gta:BCM27_14465"/>
<evidence type="ECO:0000313" key="2">
    <source>
        <dbReference type="Proteomes" id="UP000247118"/>
    </source>
</evidence>
<accession>A0AAD0KED8</accession>
<gene>
    <name evidence="1" type="ORF">DLJ61_14595</name>
</gene>
<proteinExistence type="predicted"/>
<name>A0AAD0KED8_9ACTN</name>
<reference evidence="1 2" key="1">
    <citation type="submission" date="2018-05" db="EMBL/GenBank/DDBJ databases">
        <title>Complete genome sequence of Gordonia terrae NRRL B-16283.</title>
        <authorList>
            <person name="Garlena R.A."/>
            <person name="Russell D.A."/>
            <person name="Hatfull G.F."/>
        </authorList>
    </citation>
    <scope>NUCLEOTIDE SEQUENCE [LARGE SCALE GENOMIC DNA]</scope>
    <source>
        <strain evidence="1 2">NRRL B-16283</strain>
    </source>
</reference>
<protein>
    <submittedName>
        <fullName evidence="1">Uncharacterized protein</fullName>
    </submittedName>
</protein>
<dbReference type="AlphaFoldDB" id="A0AAD0KED8"/>
<dbReference type="EMBL" id="CP029604">
    <property type="protein sequence ID" value="AWO84566.1"/>
    <property type="molecule type" value="Genomic_DNA"/>
</dbReference>
<organism evidence="1 2">
    <name type="scientific">Gordonia terrae</name>
    <dbReference type="NCBI Taxonomy" id="2055"/>
    <lineage>
        <taxon>Bacteria</taxon>
        <taxon>Bacillati</taxon>
        <taxon>Actinomycetota</taxon>
        <taxon>Actinomycetes</taxon>
        <taxon>Mycobacteriales</taxon>
        <taxon>Gordoniaceae</taxon>
        <taxon>Gordonia</taxon>
    </lineage>
</organism>